<dbReference type="Pfam" id="PF03125">
    <property type="entry name" value="Sre"/>
    <property type="match status" value="1"/>
</dbReference>
<proteinExistence type="inferred from homology"/>
<feature type="transmembrane region" description="Helical" evidence="2">
    <location>
        <begin position="76"/>
        <end position="99"/>
    </location>
</feature>
<dbReference type="GO" id="GO:0016020">
    <property type="term" value="C:membrane"/>
    <property type="evidence" value="ECO:0007669"/>
    <property type="project" value="InterPro"/>
</dbReference>
<evidence type="ECO:0000313" key="4">
    <source>
        <dbReference type="Proteomes" id="UP001328107"/>
    </source>
</evidence>
<dbReference type="InterPro" id="IPR004151">
    <property type="entry name" value="7TM_GPCR_serpentine_rcpt_Sre"/>
</dbReference>
<keyword evidence="2" id="KW-0812">Transmembrane</keyword>
<feature type="transmembrane region" description="Helical" evidence="2">
    <location>
        <begin position="42"/>
        <end position="64"/>
    </location>
</feature>
<evidence type="ECO:0008006" key="5">
    <source>
        <dbReference type="Google" id="ProtNLM"/>
    </source>
</evidence>
<dbReference type="EMBL" id="BTRK01000006">
    <property type="protein sequence ID" value="GMR62207.1"/>
    <property type="molecule type" value="Genomic_DNA"/>
</dbReference>
<dbReference type="Proteomes" id="UP001328107">
    <property type="component" value="Unassembled WGS sequence"/>
</dbReference>
<evidence type="ECO:0000256" key="2">
    <source>
        <dbReference type="SAM" id="Phobius"/>
    </source>
</evidence>
<comment type="similarity">
    <text evidence="1">Belongs to the nematode receptor-like protein sre family.</text>
</comment>
<dbReference type="PANTHER" id="PTHR47521:SF7">
    <property type="entry name" value="SERPENTINE RECEPTOR CLASS EPSILON-6"/>
    <property type="match status" value="1"/>
</dbReference>
<protein>
    <recommendedName>
        <fullName evidence="5">G protein-coupled receptor</fullName>
    </recommendedName>
</protein>
<keyword evidence="4" id="KW-1185">Reference proteome</keyword>
<organism evidence="3 4">
    <name type="scientific">Pristionchus mayeri</name>
    <dbReference type="NCBI Taxonomy" id="1317129"/>
    <lineage>
        <taxon>Eukaryota</taxon>
        <taxon>Metazoa</taxon>
        <taxon>Ecdysozoa</taxon>
        <taxon>Nematoda</taxon>
        <taxon>Chromadorea</taxon>
        <taxon>Rhabditida</taxon>
        <taxon>Rhabditina</taxon>
        <taxon>Diplogasteromorpha</taxon>
        <taxon>Diplogasteroidea</taxon>
        <taxon>Neodiplogasteridae</taxon>
        <taxon>Pristionchus</taxon>
    </lineage>
</organism>
<feature type="non-terminal residue" evidence="3">
    <location>
        <position position="1"/>
    </location>
</feature>
<dbReference type="InterPro" id="IPR052860">
    <property type="entry name" value="NRL-GPCR1"/>
</dbReference>
<dbReference type="PANTHER" id="PTHR47521">
    <property type="entry name" value="SERPENTINE RECEPTOR, CLASS E (EPSILON)-RELATED"/>
    <property type="match status" value="1"/>
</dbReference>
<keyword evidence="2" id="KW-1133">Transmembrane helix</keyword>
<dbReference type="GO" id="GO:0007606">
    <property type="term" value="P:sensory perception of chemical stimulus"/>
    <property type="evidence" value="ECO:0007669"/>
    <property type="project" value="InterPro"/>
</dbReference>
<gene>
    <name evidence="3" type="ORF">PMAYCL1PPCAC_32402</name>
</gene>
<keyword evidence="2" id="KW-0472">Membrane</keyword>
<evidence type="ECO:0000313" key="3">
    <source>
        <dbReference type="EMBL" id="GMR62207.1"/>
    </source>
</evidence>
<reference evidence="4" key="1">
    <citation type="submission" date="2022-10" db="EMBL/GenBank/DDBJ databases">
        <title>Genome assembly of Pristionchus species.</title>
        <authorList>
            <person name="Yoshida K."/>
            <person name="Sommer R.J."/>
        </authorList>
    </citation>
    <scope>NUCLEOTIDE SEQUENCE [LARGE SCALE GENOMIC DNA]</scope>
    <source>
        <strain evidence="4">RS5460</strain>
    </source>
</reference>
<evidence type="ECO:0000256" key="1">
    <source>
        <dbReference type="ARBA" id="ARBA00006803"/>
    </source>
</evidence>
<comment type="caution">
    <text evidence="3">The sequence shown here is derived from an EMBL/GenBank/DDBJ whole genome shotgun (WGS) entry which is preliminary data.</text>
</comment>
<accession>A0AAN5DGQ7</accession>
<name>A0AAN5DGQ7_9BILA</name>
<sequence>GYALIFRYNLRVLENMKVKTTTNTYSVSRNYQIRENIALLRLFNKVALPLVLVTIPVFAFFLMYRLTPANIGLDQFRYLCIALADLWVSIACVVVISCIPYHERKIIRFLLRKPELEKSPSMQFVDLQVATDTHFFMLTKDWI</sequence>
<dbReference type="AlphaFoldDB" id="A0AAN5DGQ7"/>